<dbReference type="InterPro" id="IPR036520">
    <property type="entry name" value="UPF0759_sf"/>
</dbReference>
<name>A0A364K9S5_9BACL</name>
<dbReference type="InterPro" id="IPR002763">
    <property type="entry name" value="DUF72"/>
</dbReference>
<dbReference type="RefSeq" id="WP_113657654.1">
    <property type="nucleotide sequence ID" value="NZ_KZ845663.1"/>
</dbReference>
<dbReference type="SUPFAM" id="SSF117396">
    <property type="entry name" value="TM1631-like"/>
    <property type="match status" value="1"/>
</dbReference>
<reference evidence="1 2" key="1">
    <citation type="submission" date="2018-06" db="EMBL/GenBank/DDBJ databases">
        <title>Thermoflavimicrobium daqus sp. nov., a thermophilic microbe isolated from Moutai-flavour Daqu.</title>
        <authorList>
            <person name="Wang X."/>
            <person name="Zhou H."/>
        </authorList>
    </citation>
    <scope>NUCLEOTIDE SEQUENCE [LARGE SCALE GENOMIC DNA]</scope>
    <source>
        <strain evidence="1 2">FBKL4.011</strain>
    </source>
</reference>
<accession>A0A364K9S5</accession>
<dbReference type="PANTHER" id="PTHR30348:SF13">
    <property type="entry name" value="UPF0759 PROTEIN YUNF"/>
    <property type="match status" value="1"/>
</dbReference>
<dbReference type="Gene3D" id="3.20.20.410">
    <property type="entry name" value="Protein of unknown function UPF0759"/>
    <property type="match status" value="1"/>
</dbReference>
<dbReference type="Proteomes" id="UP000251213">
    <property type="component" value="Unassembled WGS sequence"/>
</dbReference>
<dbReference type="AlphaFoldDB" id="A0A364K9S5"/>
<keyword evidence="2" id="KW-1185">Reference proteome</keyword>
<evidence type="ECO:0000313" key="2">
    <source>
        <dbReference type="Proteomes" id="UP000251213"/>
    </source>
</evidence>
<dbReference type="EMBL" id="QJKK01000001">
    <property type="protein sequence ID" value="RAL27049.1"/>
    <property type="molecule type" value="Genomic_DNA"/>
</dbReference>
<evidence type="ECO:0000313" key="1">
    <source>
        <dbReference type="EMBL" id="RAL27049.1"/>
    </source>
</evidence>
<comment type="caution">
    <text evidence="1">The sequence shown here is derived from an EMBL/GenBank/DDBJ whole genome shotgun (WGS) entry which is preliminary data.</text>
</comment>
<gene>
    <name evidence="1" type="ORF">DL897_03170</name>
</gene>
<sequence length="284" mass="32726">MNSILVGVCGWGDHDDLYPPGTSSKDKLPIYTGYFPIVELDSTYHAIASSERMEQWVQATPDSFQFVVKSYRELTGHGRKQGAPIRSWKDNVLEMRASLLPMKKAGKLAAVLFQFPPWYDCTAAHVKYIRKVREAFRDFPVAIEFRNRTWFDSSYRDKTLHFLEQEQLIHVVCDEPQAGIGSVPIVPKVTNTDLSIVRFHGRNVEGWNNTGRPDWRDVRYAYRYSDEELNEWIVHIKQLQQNANQVILLFNNNSQGDAVDSANKMICKLGLDYLDLSPRQLEIL</sequence>
<dbReference type="PANTHER" id="PTHR30348">
    <property type="entry name" value="UNCHARACTERIZED PROTEIN YECE"/>
    <property type="match status" value="1"/>
</dbReference>
<dbReference type="Pfam" id="PF01904">
    <property type="entry name" value="DUF72"/>
    <property type="match status" value="1"/>
</dbReference>
<dbReference type="OrthoDB" id="9780310at2"/>
<protein>
    <submittedName>
        <fullName evidence="1">DUF72 domain-containing protein</fullName>
    </submittedName>
</protein>
<organism evidence="1 2">
    <name type="scientific">Thermoflavimicrobium daqui</name>
    <dbReference type="NCBI Taxonomy" id="2137476"/>
    <lineage>
        <taxon>Bacteria</taxon>
        <taxon>Bacillati</taxon>
        <taxon>Bacillota</taxon>
        <taxon>Bacilli</taxon>
        <taxon>Bacillales</taxon>
        <taxon>Thermoactinomycetaceae</taxon>
        <taxon>Thermoflavimicrobium</taxon>
    </lineage>
</organism>
<reference evidence="1 2" key="2">
    <citation type="submission" date="2018-06" db="EMBL/GenBank/DDBJ databases">
        <authorList>
            <person name="Zhirakovskaya E."/>
        </authorList>
    </citation>
    <scope>NUCLEOTIDE SEQUENCE [LARGE SCALE GENOMIC DNA]</scope>
    <source>
        <strain evidence="1 2">FBKL4.011</strain>
    </source>
</reference>
<proteinExistence type="predicted"/>